<keyword evidence="3" id="KW-1185">Reference proteome</keyword>
<gene>
    <name evidence="2" type="ORF">CJ030_MR4G006403</name>
</gene>
<protein>
    <submittedName>
        <fullName evidence="2">Uncharacterized protein</fullName>
    </submittedName>
</protein>
<keyword evidence="1" id="KW-1133">Transmembrane helix</keyword>
<evidence type="ECO:0000313" key="2">
    <source>
        <dbReference type="EMBL" id="KAB1216127.1"/>
    </source>
</evidence>
<dbReference type="EMBL" id="RXIC02000022">
    <property type="protein sequence ID" value="KAB1216127.1"/>
    <property type="molecule type" value="Genomic_DNA"/>
</dbReference>
<keyword evidence="1" id="KW-0812">Transmembrane</keyword>
<reference evidence="2 3" key="1">
    <citation type="journal article" date="2019" name="Plant Biotechnol. J.">
        <title>The red bayberry genome and genetic basis of sex determination.</title>
        <authorList>
            <person name="Jia H.M."/>
            <person name="Jia H.J."/>
            <person name="Cai Q.L."/>
            <person name="Wang Y."/>
            <person name="Zhao H.B."/>
            <person name="Yang W.F."/>
            <person name="Wang G.Y."/>
            <person name="Li Y.H."/>
            <person name="Zhan D.L."/>
            <person name="Shen Y.T."/>
            <person name="Niu Q.F."/>
            <person name="Chang L."/>
            <person name="Qiu J."/>
            <person name="Zhao L."/>
            <person name="Xie H.B."/>
            <person name="Fu W.Y."/>
            <person name="Jin J."/>
            <person name="Li X.W."/>
            <person name="Jiao Y."/>
            <person name="Zhou C.C."/>
            <person name="Tu T."/>
            <person name="Chai C.Y."/>
            <person name="Gao J.L."/>
            <person name="Fan L.J."/>
            <person name="van de Weg E."/>
            <person name="Wang J.Y."/>
            <person name="Gao Z.S."/>
        </authorList>
    </citation>
    <scope>NUCLEOTIDE SEQUENCE [LARGE SCALE GENOMIC DNA]</scope>
    <source>
        <tissue evidence="2">Leaves</tissue>
    </source>
</reference>
<organism evidence="2 3">
    <name type="scientific">Morella rubra</name>
    <name type="common">Chinese bayberry</name>
    <dbReference type="NCBI Taxonomy" id="262757"/>
    <lineage>
        <taxon>Eukaryota</taxon>
        <taxon>Viridiplantae</taxon>
        <taxon>Streptophyta</taxon>
        <taxon>Embryophyta</taxon>
        <taxon>Tracheophyta</taxon>
        <taxon>Spermatophyta</taxon>
        <taxon>Magnoliopsida</taxon>
        <taxon>eudicotyledons</taxon>
        <taxon>Gunneridae</taxon>
        <taxon>Pentapetalae</taxon>
        <taxon>rosids</taxon>
        <taxon>fabids</taxon>
        <taxon>Fagales</taxon>
        <taxon>Myricaceae</taxon>
        <taxon>Morella</taxon>
    </lineage>
</organism>
<proteinExistence type="predicted"/>
<evidence type="ECO:0000313" key="3">
    <source>
        <dbReference type="Proteomes" id="UP000516437"/>
    </source>
</evidence>
<dbReference type="Proteomes" id="UP000516437">
    <property type="component" value="Chromosome 4"/>
</dbReference>
<comment type="caution">
    <text evidence="2">The sequence shown here is derived from an EMBL/GenBank/DDBJ whole genome shotgun (WGS) entry which is preliminary data.</text>
</comment>
<feature type="transmembrane region" description="Helical" evidence="1">
    <location>
        <begin position="42"/>
        <end position="64"/>
    </location>
</feature>
<keyword evidence="1" id="KW-0472">Membrane</keyword>
<dbReference type="AlphaFoldDB" id="A0A6A1VW71"/>
<evidence type="ECO:0000256" key="1">
    <source>
        <dbReference type="SAM" id="Phobius"/>
    </source>
</evidence>
<sequence length="116" mass="13657">MEKGVLKIVIHHGGQFLGGRGQLYVGGKWRRWAGWTPITSHYYRYCVTCVAIGVLVVALLFIIAQEIEHASYFEERVENEESQRHRLENNYVEFLMHQIVSLMLRKWTLDSIYRCI</sequence>
<name>A0A6A1VW71_9ROSI</name>
<accession>A0A6A1VW71</accession>